<comment type="caution">
    <text evidence="1">The sequence shown here is derived from an EMBL/GenBank/DDBJ whole genome shotgun (WGS) entry which is preliminary data.</text>
</comment>
<sequence>MYRLFQRLLILAALLIFIASCGVKGPPLPPEYVVPEKIKDLKVKLVEGGVILRWTIPDKNSDGTQLTDLSGFKVFRKDVPDEEIDCPPCTKKFEEIFDFTLAVPGKAKVEKDRIYIEDLTLLPNISYTYVVVSYNTAGYHSGYSNTVDVYFRRAE</sequence>
<dbReference type="PROSITE" id="PS51257">
    <property type="entry name" value="PROKAR_LIPOPROTEIN"/>
    <property type="match status" value="1"/>
</dbReference>
<dbReference type="InterPro" id="IPR036116">
    <property type="entry name" value="FN3_sf"/>
</dbReference>
<dbReference type="InterPro" id="IPR013783">
    <property type="entry name" value="Ig-like_fold"/>
</dbReference>
<evidence type="ECO:0008006" key="3">
    <source>
        <dbReference type="Google" id="ProtNLM"/>
    </source>
</evidence>
<dbReference type="Proteomes" id="UP000809273">
    <property type="component" value="Unassembled WGS sequence"/>
</dbReference>
<organism evidence="1 2">
    <name type="scientific">Candidatus Zymogenus saltonus</name>
    <dbReference type="NCBI Taxonomy" id="2844893"/>
    <lineage>
        <taxon>Bacteria</taxon>
        <taxon>Deltaproteobacteria</taxon>
        <taxon>Candidatus Zymogenia</taxon>
        <taxon>Candidatus Zymogeniales</taxon>
        <taxon>Candidatus Zymogenaceae</taxon>
        <taxon>Candidatus Zymogenus</taxon>
    </lineage>
</organism>
<protein>
    <recommendedName>
        <fullName evidence="3">Fibronectin type-III domain-containing protein</fullName>
    </recommendedName>
</protein>
<reference evidence="1" key="2">
    <citation type="submission" date="2021-01" db="EMBL/GenBank/DDBJ databases">
        <authorList>
            <person name="Hahn C.R."/>
            <person name="Youssef N.H."/>
            <person name="Elshahed M."/>
        </authorList>
    </citation>
    <scope>NUCLEOTIDE SEQUENCE</scope>
    <source>
        <strain evidence="1">Zod_Metabat.24</strain>
    </source>
</reference>
<accession>A0A9D8PNZ1</accession>
<gene>
    <name evidence="1" type="ORF">JW984_05525</name>
</gene>
<dbReference type="Gene3D" id="2.60.40.10">
    <property type="entry name" value="Immunoglobulins"/>
    <property type="match status" value="1"/>
</dbReference>
<dbReference type="AlphaFoldDB" id="A0A9D8PNZ1"/>
<dbReference type="EMBL" id="JAFGIX010000027">
    <property type="protein sequence ID" value="MBN1572642.1"/>
    <property type="molecule type" value="Genomic_DNA"/>
</dbReference>
<reference evidence="1" key="1">
    <citation type="journal article" date="2021" name="Environ. Microbiol.">
        <title>Genomic characterization of three novel Desulfobacterota classes expand the metabolic and phylogenetic diversity of the phylum.</title>
        <authorList>
            <person name="Murphy C.L."/>
            <person name="Biggerstaff J."/>
            <person name="Eichhorn A."/>
            <person name="Ewing E."/>
            <person name="Shahan R."/>
            <person name="Soriano D."/>
            <person name="Stewart S."/>
            <person name="VanMol K."/>
            <person name="Walker R."/>
            <person name="Walters P."/>
            <person name="Elshahed M.S."/>
            <person name="Youssef N.H."/>
        </authorList>
    </citation>
    <scope>NUCLEOTIDE SEQUENCE</scope>
    <source>
        <strain evidence="1">Zod_Metabat.24</strain>
    </source>
</reference>
<name>A0A9D8PNZ1_9DELT</name>
<proteinExistence type="predicted"/>
<evidence type="ECO:0000313" key="2">
    <source>
        <dbReference type="Proteomes" id="UP000809273"/>
    </source>
</evidence>
<dbReference type="SUPFAM" id="SSF49265">
    <property type="entry name" value="Fibronectin type III"/>
    <property type="match status" value="1"/>
</dbReference>
<evidence type="ECO:0000313" key="1">
    <source>
        <dbReference type="EMBL" id="MBN1572642.1"/>
    </source>
</evidence>